<feature type="non-terminal residue" evidence="2">
    <location>
        <position position="202"/>
    </location>
</feature>
<evidence type="ECO:0000256" key="1">
    <source>
        <dbReference type="SAM" id="MobiDB-lite"/>
    </source>
</evidence>
<accession>A0A9N8P7U4</accession>
<reference evidence="2" key="1">
    <citation type="submission" date="2020-06" db="EMBL/GenBank/DDBJ databases">
        <authorList>
            <person name="Onetto C."/>
        </authorList>
    </citation>
    <scope>NUCLEOTIDE SEQUENCE</scope>
</reference>
<keyword evidence="3" id="KW-1185">Reference proteome</keyword>
<evidence type="ECO:0000313" key="2">
    <source>
        <dbReference type="EMBL" id="CAD0084649.1"/>
    </source>
</evidence>
<evidence type="ECO:0000313" key="3">
    <source>
        <dbReference type="Proteomes" id="UP000716446"/>
    </source>
</evidence>
<dbReference type="EMBL" id="CAIJEN010000004">
    <property type="protein sequence ID" value="CAD0084649.1"/>
    <property type="molecule type" value="Genomic_DNA"/>
</dbReference>
<gene>
    <name evidence="2" type="ORF">AWRI4619_LOCUS3216</name>
</gene>
<organism evidence="2 3">
    <name type="scientific">Aureobasidium vineae</name>
    <dbReference type="NCBI Taxonomy" id="2773715"/>
    <lineage>
        <taxon>Eukaryota</taxon>
        <taxon>Fungi</taxon>
        <taxon>Dikarya</taxon>
        <taxon>Ascomycota</taxon>
        <taxon>Pezizomycotina</taxon>
        <taxon>Dothideomycetes</taxon>
        <taxon>Dothideomycetidae</taxon>
        <taxon>Dothideales</taxon>
        <taxon>Saccotheciaceae</taxon>
        <taxon>Aureobasidium</taxon>
    </lineage>
</organism>
<name>A0A9N8P7U4_9PEZI</name>
<proteinExistence type="predicted"/>
<sequence length="202" mass="25026">SRHSIYYAKHRDERNRRRREKYHNDPEYRQKLLDERKAFHADRYKDVEWYRLSEYARVKRSQDQRLADHALRQQHNARTSKQQRQRRQTDPQLGFYQGLHTWYMYHKHRFHEYVWEHWQPIVYPEKVERACAACTHTRINGIRLWFERKRHSDSDPVLYDCFQCYSKSKWSKIAPLRASGKSRFYRPSNPAILAMLEAREKE</sequence>
<feature type="region of interest" description="Disordered" evidence="1">
    <location>
        <begin position="69"/>
        <end position="90"/>
    </location>
</feature>
<comment type="caution">
    <text evidence="2">The sequence shown here is derived from an EMBL/GenBank/DDBJ whole genome shotgun (WGS) entry which is preliminary data.</text>
</comment>
<feature type="region of interest" description="Disordered" evidence="1">
    <location>
        <begin position="1"/>
        <end position="26"/>
    </location>
</feature>
<dbReference type="AlphaFoldDB" id="A0A9N8P7U4"/>
<protein>
    <submittedName>
        <fullName evidence="2">Uncharacterized protein</fullName>
    </submittedName>
</protein>
<dbReference type="Proteomes" id="UP000716446">
    <property type="component" value="Unassembled WGS sequence"/>
</dbReference>